<feature type="domain" description="CoA carboxyltransferase N-terminal" evidence="2">
    <location>
        <begin position="17"/>
        <end position="293"/>
    </location>
</feature>
<evidence type="ECO:0000256" key="1">
    <source>
        <dbReference type="SAM" id="MobiDB-lite"/>
    </source>
</evidence>
<organism evidence="4 5">
    <name type="scientific">Desulfarculus baarsii (strain ATCC 33931 / DSM 2075 / LMG 7858 / VKM B-1802 / 2st14)</name>
    <dbReference type="NCBI Taxonomy" id="644282"/>
    <lineage>
        <taxon>Bacteria</taxon>
        <taxon>Pseudomonadati</taxon>
        <taxon>Thermodesulfobacteriota</taxon>
        <taxon>Desulfarculia</taxon>
        <taxon>Desulfarculales</taxon>
        <taxon>Desulfarculaceae</taxon>
        <taxon>Desulfarculus</taxon>
    </lineage>
</organism>
<dbReference type="InterPro" id="IPR029045">
    <property type="entry name" value="ClpP/crotonase-like_dom_sf"/>
</dbReference>
<dbReference type="EMBL" id="CP002085">
    <property type="protein sequence ID" value="ADK85807.1"/>
    <property type="molecule type" value="Genomic_DNA"/>
</dbReference>
<evidence type="ECO:0000313" key="4">
    <source>
        <dbReference type="EMBL" id="ADK85807.1"/>
    </source>
</evidence>
<dbReference type="GO" id="GO:0016740">
    <property type="term" value="F:transferase activity"/>
    <property type="evidence" value="ECO:0007669"/>
    <property type="project" value="UniProtKB-KW"/>
</dbReference>
<dbReference type="PANTHER" id="PTHR22855:SF13">
    <property type="entry name" value="METHYLCROTONOYL-COA CARBOXYLASE BETA CHAIN, MITOCHONDRIAL"/>
    <property type="match status" value="1"/>
</dbReference>
<feature type="domain" description="CoA carboxyltransferase C-terminal" evidence="3">
    <location>
        <begin position="296"/>
        <end position="557"/>
    </location>
</feature>
<dbReference type="HOGENOM" id="CLU_033980_0_0_7"/>
<dbReference type="Proteomes" id="UP000009047">
    <property type="component" value="Chromosome"/>
</dbReference>
<name>E1QJR4_DESB2</name>
<dbReference type="PROSITE" id="PS50989">
    <property type="entry name" value="COA_CT_CTER"/>
    <property type="match status" value="1"/>
</dbReference>
<dbReference type="InterPro" id="IPR034733">
    <property type="entry name" value="AcCoA_carboxyl_beta"/>
</dbReference>
<keyword evidence="5" id="KW-1185">Reference proteome</keyword>
<keyword evidence="4" id="KW-0808">Transferase</keyword>
<protein>
    <submittedName>
        <fullName evidence="4">Carboxyl transferase</fullName>
    </submittedName>
</protein>
<dbReference type="InterPro" id="IPR045190">
    <property type="entry name" value="MCCB/AccD1-like"/>
</dbReference>
<dbReference type="KEGG" id="dbr:Deba_2446"/>
<dbReference type="RefSeq" id="WP_013259246.1">
    <property type="nucleotide sequence ID" value="NC_014365.1"/>
</dbReference>
<dbReference type="SUPFAM" id="SSF52096">
    <property type="entry name" value="ClpP/crotonase"/>
    <property type="match status" value="2"/>
</dbReference>
<dbReference type="eggNOG" id="COG4799">
    <property type="taxonomic scope" value="Bacteria"/>
</dbReference>
<dbReference type="GO" id="GO:1905202">
    <property type="term" value="C:methylcrotonoyl-CoA carboxylase complex"/>
    <property type="evidence" value="ECO:0007669"/>
    <property type="project" value="TreeGrafter"/>
</dbReference>
<dbReference type="InterPro" id="IPR011763">
    <property type="entry name" value="COA_CT_C"/>
</dbReference>
<dbReference type="InterPro" id="IPR011762">
    <property type="entry name" value="COA_CT_N"/>
</dbReference>
<dbReference type="PANTHER" id="PTHR22855">
    <property type="entry name" value="ACETYL, PROPIONYL, PYRUVATE, AND GLUTACONYL CARBOXYLASE-RELATED"/>
    <property type="match status" value="1"/>
</dbReference>
<evidence type="ECO:0000259" key="3">
    <source>
        <dbReference type="PROSITE" id="PS50989"/>
    </source>
</evidence>
<proteinExistence type="predicted"/>
<dbReference type="Gene3D" id="1.20.5.680">
    <property type="entry name" value="Single Helix bin"/>
    <property type="match status" value="1"/>
</dbReference>
<accession>E1QJR4</accession>
<dbReference type="GO" id="GO:0004485">
    <property type="term" value="F:methylcrotonoyl-CoA carboxylase activity"/>
    <property type="evidence" value="ECO:0007669"/>
    <property type="project" value="TreeGrafter"/>
</dbReference>
<dbReference type="Pfam" id="PF01039">
    <property type="entry name" value="Carboxyl_trans"/>
    <property type="match status" value="1"/>
</dbReference>
<dbReference type="Gene3D" id="3.90.226.10">
    <property type="entry name" value="2-enoyl-CoA Hydratase, Chain A, domain 1"/>
    <property type="match status" value="2"/>
</dbReference>
<evidence type="ECO:0000313" key="5">
    <source>
        <dbReference type="Proteomes" id="UP000009047"/>
    </source>
</evidence>
<dbReference type="STRING" id="644282.Deba_2446"/>
<sequence length="576" mass="62118">MHRYFRQMPPLDLGRDPAPDQANRQRLAAIEQEIAALAAAPRQAGTPDEDVHRRGQLTVWERLAALVEPGSLRPLLSLYDPEQNEEGLTGVVCALGRISGRWCVVAGFDNKSLAGAWLPGQPEKKLRVTDLATRLRLPLVWLVNCSGVKLSQQHRVYGGRRGGGANFFRHAEMAVAGLPVLAGVFGSNPAGGGYQACSPTLIIAHDKAEMSAGGGAVLGGMGGAGPFDIDQAMELIAEMARRQADPPGTAATHFDVTGFFREIYPSEPEVLAALQQRVAQLPAFDPAFFRVDDPAPPLAPADELYDILPLDNDRPYKIEQILARLVDGSSHREYRRDFGPEIYCGLVKLAGLAVGLVANRQGELPAGYPAYAAGAYQGRGGTIFRDGLLKMAEFTTLCGRDRLPMIWLQDHDGLDLGDLAERAEVLGLGQSLVYSIQQSGLPMLAVVLRKGTVAPHYQMGGPPANRNNALTLGLASSEIYVMRPRTAAAAALGRKLARQHEKGLPLEPVIAQMNAMIADYHDKARPAYLAQAGLVDEVARLADLRAYLTAFAEAAYQNPASLCPQHQMILPRLCAL</sequence>
<evidence type="ECO:0000259" key="2">
    <source>
        <dbReference type="PROSITE" id="PS50980"/>
    </source>
</evidence>
<feature type="region of interest" description="Disordered" evidence="1">
    <location>
        <begin position="1"/>
        <end position="22"/>
    </location>
</feature>
<gene>
    <name evidence="4" type="ordered locus">Deba_2446</name>
</gene>
<dbReference type="OrthoDB" id="9803706at2"/>
<dbReference type="GO" id="GO:0006552">
    <property type="term" value="P:L-leucine catabolic process"/>
    <property type="evidence" value="ECO:0007669"/>
    <property type="project" value="TreeGrafter"/>
</dbReference>
<dbReference type="AlphaFoldDB" id="E1QJR4"/>
<dbReference type="PROSITE" id="PS50980">
    <property type="entry name" value="COA_CT_NTER"/>
    <property type="match status" value="1"/>
</dbReference>
<reference evidence="4 5" key="1">
    <citation type="journal article" date="2010" name="Stand. Genomic Sci.">
        <title>Complete genome sequence of Desulfarculus baarsii type strain (2st14).</title>
        <authorList>
            <person name="Sun H."/>
            <person name="Spring S."/>
            <person name="Lapidus A."/>
            <person name="Davenport K."/>
            <person name="Del Rio T.G."/>
            <person name="Tice H."/>
            <person name="Nolan M."/>
            <person name="Copeland A."/>
            <person name="Cheng J.F."/>
            <person name="Lucas S."/>
            <person name="Tapia R."/>
            <person name="Goodwin L."/>
            <person name="Pitluck S."/>
            <person name="Ivanova N."/>
            <person name="Pagani I."/>
            <person name="Mavromatis K."/>
            <person name="Ovchinnikova G."/>
            <person name="Pati A."/>
            <person name="Chen A."/>
            <person name="Palaniappan K."/>
            <person name="Hauser L."/>
            <person name="Chang Y.J."/>
            <person name="Jeffries C.D."/>
            <person name="Detter J.C."/>
            <person name="Han C."/>
            <person name="Rohde M."/>
            <person name="Brambilla E."/>
            <person name="Goker M."/>
            <person name="Woyke T."/>
            <person name="Bristow J."/>
            <person name="Eisen J.A."/>
            <person name="Markowitz V."/>
            <person name="Hugenholtz P."/>
            <person name="Kyrpides N.C."/>
            <person name="Klenk H.P."/>
            <person name="Land M."/>
        </authorList>
    </citation>
    <scope>NUCLEOTIDE SEQUENCE [LARGE SCALE GENOMIC DNA]</scope>
    <source>
        <strain evidence="5">ATCC 33931 / DSM 2075 / LMG 7858 / VKM B-1802 / 2st14</strain>
    </source>
</reference>